<dbReference type="STRING" id="477680.SAMN05421788_107273"/>
<gene>
    <name evidence="2" type="ORF">SAMN05421788_107273</name>
</gene>
<sequence length="153" mass="17094">MNQLTENTHCCCSKPATTAPPQALLTTTKKTGKSIPAILLSIFIAFFPKCPLCWAVYMSMFSSIGLARLPYMKWLLPVMMLFLAVHLFLIYRKARQQGYLPFYVSLAGSAILFLGRTWFPATQWLLLAGIVCIIGGSLLHNFSRNNVTLTSNQ</sequence>
<keyword evidence="1" id="KW-0812">Transmembrane</keyword>
<keyword evidence="1" id="KW-0472">Membrane</keyword>
<keyword evidence="1" id="KW-1133">Transmembrane helix</keyword>
<dbReference type="RefSeq" id="WP_076380893.1">
    <property type="nucleotide sequence ID" value="NZ_AP017422.1"/>
</dbReference>
<dbReference type="KEGG" id="fln:FLA_2631"/>
<feature type="transmembrane region" description="Helical" evidence="1">
    <location>
        <begin position="98"/>
        <end position="118"/>
    </location>
</feature>
<dbReference type="OrthoDB" id="668512at2"/>
<evidence type="ECO:0000256" key="1">
    <source>
        <dbReference type="SAM" id="Phobius"/>
    </source>
</evidence>
<evidence type="ECO:0008006" key="4">
    <source>
        <dbReference type="Google" id="ProtNLM"/>
    </source>
</evidence>
<evidence type="ECO:0000313" key="2">
    <source>
        <dbReference type="EMBL" id="SIT27582.1"/>
    </source>
</evidence>
<organism evidence="2 3">
    <name type="scientific">Filimonas lacunae</name>
    <dbReference type="NCBI Taxonomy" id="477680"/>
    <lineage>
        <taxon>Bacteria</taxon>
        <taxon>Pseudomonadati</taxon>
        <taxon>Bacteroidota</taxon>
        <taxon>Chitinophagia</taxon>
        <taxon>Chitinophagales</taxon>
        <taxon>Chitinophagaceae</taxon>
        <taxon>Filimonas</taxon>
    </lineage>
</organism>
<protein>
    <recommendedName>
        <fullName evidence="4">MerC mercury resistance protein</fullName>
    </recommendedName>
</protein>
<dbReference type="AlphaFoldDB" id="A0A173MG60"/>
<dbReference type="EMBL" id="FTOR01000007">
    <property type="protein sequence ID" value="SIT27582.1"/>
    <property type="molecule type" value="Genomic_DNA"/>
</dbReference>
<proteinExistence type="predicted"/>
<feature type="transmembrane region" description="Helical" evidence="1">
    <location>
        <begin position="124"/>
        <end position="142"/>
    </location>
</feature>
<dbReference type="Proteomes" id="UP000186917">
    <property type="component" value="Unassembled WGS sequence"/>
</dbReference>
<name>A0A173MG60_9BACT</name>
<feature type="transmembrane region" description="Helical" evidence="1">
    <location>
        <begin position="71"/>
        <end position="91"/>
    </location>
</feature>
<feature type="transmembrane region" description="Helical" evidence="1">
    <location>
        <begin position="37"/>
        <end position="59"/>
    </location>
</feature>
<reference evidence="3" key="1">
    <citation type="submission" date="2017-01" db="EMBL/GenBank/DDBJ databases">
        <authorList>
            <person name="Varghese N."/>
            <person name="Submissions S."/>
        </authorList>
    </citation>
    <scope>NUCLEOTIDE SEQUENCE [LARGE SCALE GENOMIC DNA]</scope>
    <source>
        <strain evidence="3">DSM 21054</strain>
    </source>
</reference>
<keyword evidence="3" id="KW-1185">Reference proteome</keyword>
<accession>A0A173MG60</accession>
<evidence type="ECO:0000313" key="3">
    <source>
        <dbReference type="Proteomes" id="UP000186917"/>
    </source>
</evidence>